<dbReference type="Proteomes" id="UP000253744">
    <property type="component" value="Plasmid pDrdVI"/>
</dbReference>
<dbReference type="EMBL" id="CP031164">
    <property type="protein sequence ID" value="AXH01205.1"/>
    <property type="molecule type" value="Genomic_DNA"/>
</dbReference>
<sequence>MPEGFDFTTEEVQTWEIEAIWEAISEGSLVFSLHATQELSLDALHQEDVLDAISFYDEVSKDLPGNALGRAPGINFDRHLETVTIRAKVGWNWSGYYIVITVMAN</sequence>
<gene>
    <name evidence="1" type="ORF">DVJ83_18920</name>
</gene>
<geneLocation type="plasmid" evidence="2">
    <name>pdrdvi</name>
</geneLocation>
<evidence type="ECO:0000313" key="1">
    <source>
        <dbReference type="EMBL" id="AXH01205.1"/>
    </source>
</evidence>
<reference evidence="1 2" key="1">
    <citation type="submission" date="2018-07" db="EMBL/GenBank/DDBJ databases">
        <title>Complete Genome and Methylome Analysis of Deinococcus wulumuqiensis NEB 479.</title>
        <authorList>
            <person name="Fomenkov A."/>
            <person name="Luyten Y."/>
            <person name="Vincze T."/>
            <person name="Anton B.P."/>
            <person name="Clark T."/>
            <person name="Roberts R.J."/>
            <person name="Morgan R.D."/>
        </authorList>
    </citation>
    <scope>NUCLEOTIDE SEQUENCE [LARGE SCALE GENOMIC DNA]</scope>
    <source>
        <strain evidence="1 2">NEB 479</strain>
        <plasmid evidence="2">Plasmid pdrdvi</plasmid>
    </source>
</reference>
<dbReference type="KEGG" id="dwu:DVJ83_18920"/>
<dbReference type="AlphaFoldDB" id="A0A345IND2"/>
<evidence type="ECO:0008006" key="3">
    <source>
        <dbReference type="Google" id="ProtNLM"/>
    </source>
</evidence>
<proteinExistence type="predicted"/>
<dbReference type="RefSeq" id="WP_114673828.1">
    <property type="nucleotide sequence ID" value="NZ_CP031164.1"/>
</dbReference>
<evidence type="ECO:0000313" key="2">
    <source>
        <dbReference type="Proteomes" id="UP000253744"/>
    </source>
</evidence>
<accession>A0A345IND2</accession>
<organism evidence="1 2">
    <name type="scientific">Deinococcus wulumuqiensis</name>
    <dbReference type="NCBI Taxonomy" id="980427"/>
    <lineage>
        <taxon>Bacteria</taxon>
        <taxon>Thermotogati</taxon>
        <taxon>Deinococcota</taxon>
        <taxon>Deinococci</taxon>
        <taxon>Deinococcales</taxon>
        <taxon>Deinococcaceae</taxon>
        <taxon>Deinococcus</taxon>
    </lineage>
</organism>
<name>A0A345IND2_9DEIO</name>
<protein>
    <recommendedName>
        <fullName evidence="3">DUF4258 domain-containing protein</fullName>
    </recommendedName>
</protein>
<keyword evidence="1" id="KW-0614">Plasmid</keyword>